<dbReference type="EMBL" id="JACCFP010000001">
    <property type="protein sequence ID" value="NYJ00949.1"/>
    <property type="molecule type" value="Genomic_DNA"/>
</dbReference>
<keyword evidence="2" id="KW-1185">Reference proteome</keyword>
<protein>
    <submittedName>
        <fullName evidence="1">Uncharacterized protein</fullName>
    </submittedName>
</protein>
<dbReference type="AlphaFoldDB" id="A0A853C0P6"/>
<reference evidence="1 2" key="1">
    <citation type="submission" date="2020-07" db="EMBL/GenBank/DDBJ databases">
        <title>Sequencing the genomes of 1000 actinobacteria strains.</title>
        <authorList>
            <person name="Klenk H.-P."/>
        </authorList>
    </citation>
    <scope>NUCLEOTIDE SEQUENCE [LARGE SCALE GENOMIC DNA]</scope>
    <source>
        <strain evidence="1 2">DSM 103833</strain>
    </source>
</reference>
<comment type="caution">
    <text evidence="1">The sequence shown here is derived from an EMBL/GenBank/DDBJ whole genome shotgun (WGS) entry which is preliminary data.</text>
</comment>
<dbReference type="RefSeq" id="WP_179667479.1">
    <property type="nucleotide sequence ID" value="NZ_JACCFP010000001.1"/>
</dbReference>
<accession>A0A853C0P6</accession>
<sequence length="72" mass="8271">MSDGAVDVRREVLQMLLEKIEEDRFPSSTMMDMAEKLLGPDELSAYTAILLDKVRETRFPSMDMLRRVSAYA</sequence>
<name>A0A853C0P6_9ACTN</name>
<gene>
    <name evidence="1" type="ORF">HNR19_001647</name>
</gene>
<evidence type="ECO:0000313" key="1">
    <source>
        <dbReference type="EMBL" id="NYJ00949.1"/>
    </source>
</evidence>
<proteinExistence type="predicted"/>
<dbReference type="Proteomes" id="UP000530424">
    <property type="component" value="Unassembled WGS sequence"/>
</dbReference>
<organism evidence="1 2">
    <name type="scientific">Nocardioides thalensis</name>
    <dbReference type="NCBI Taxonomy" id="1914755"/>
    <lineage>
        <taxon>Bacteria</taxon>
        <taxon>Bacillati</taxon>
        <taxon>Actinomycetota</taxon>
        <taxon>Actinomycetes</taxon>
        <taxon>Propionibacteriales</taxon>
        <taxon>Nocardioidaceae</taxon>
        <taxon>Nocardioides</taxon>
    </lineage>
</organism>
<evidence type="ECO:0000313" key="2">
    <source>
        <dbReference type="Proteomes" id="UP000530424"/>
    </source>
</evidence>